<organism evidence="1 2">
    <name type="scientific">Acanthamoeba castellanii (strain ATCC 30010 / Neff)</name>
    <dbReference type="NCBI Taxonomy" id="1257118"/>
    <lineage>
        <taxon>Eukaryota</taxon>
        <taxon>Amoebozoa</taxon>
        <taxon>Discosea</taxon>
        <taxon>Longamoebia</taxon>
        <taxon>Centramoebida</taxon>
        <taxon>Acanthamoebidae</taxon>
        <taxon>Acanthamoeba</taxon>
    </lineage>
</organism>
<keyword evidence="2" id="KW-1185">Reference proteome</keyword>
<name>L8GY84_ACACF</name>
<proteinExistence type="predicted"/>
<protein>
    <submittedName>
        <fullName evidence="1">Uncharacterized protein</fullName>
    </submittedName>
</protein>
<dbReference type="GeneID" id="14919042"/>
<evidence type="ECO:0000313" key="2">
    <source>
        <dbReference type="Proteomes" id="UP000011083"/>
    </source>
</evidence>
<dbReference type="RefSeq" id="XP_004340239.1">
    <property type="nucleotide sequence ID" value="XM_004340191.1"/>
</dbReference>
<accession>L8GY84</accession>
<dbReference type="KEGG" id="acan:ACA1_369620"/>
<dbReference type="Proteomes" id="UP000011083">
    <property type="component" value="Unassembled WGS sequence"/>
</dbReference>
<reference evidence="1 2" key="1">
    <citation type="journal article" date="2013" name="Genome Biol.">
        <title>Genome of Acanthamoeba castellanii highlights extensive lateral gene transfer and early evolution of tyrosine kinase signaling.</title>
        <authorList>
            <person name="Clarke M."/>
            <person name="Lohan A.J."/>
            <person name="Liu B."/>
            <person name="Lagkouvardos I."/>
            <person name="Roy S."/>
            <person name="Zafar N."/>
            <person name="Bertelli C."/>
            <person name="Schilde C."/>
            <person name="Kianianmomeni A."/>
            <person name="Burglin T.R."/>
            <person name="Frech C."/>
            <person name="Turcotte B."/>
            <person name="Kopec K.O."/>
            <person name="Synnott J.M."/>
            <person name="Choo C."/>
            <person name="Paponov I."/>
            <person name="Finkler A."/>
            <person name="Soon Heng Tan C."/>
            <person name="Hutchins A.P."/>
            <person name="Weinmeier T."/>
            <person name="Rattei T."/>
            <person name="Chu J.S."/>
            <person name="Gimenez G."/>
            <person name="Irimia M."/>
            <person name="Rigden D.J."/>
            <person name="Fitzpatrick D.A."/>
            <person name="Lorenzo-Morales J."/>
            <person name="Bateman A."/>
            <person name="Chiu C.H."/>
            <person name="Tang P."/>
            <person name="Hegemann P."/>
            <person name="Fromm H."/>
            <person name="Raoult D."/>
            <person name="Greub G."/>
            <person name="Miranda-Saavedra D."/>
            <person name="Chen N."/>
            <person name="Nash P."/>
            <person name="Ginger M.L."/>
            <person name="Horn M."/>
            <person name="Schaap P."/>
            <person name="Caler L."/>
            <person name="Loftus B."/>
        </authorList>
    </citation>
    <scope>NUCLEOTIDE SEQUENCE [LARGE SCALE GENOMIC DNA]</scope>
    <source>
        <strain evidence="1 2">Neff</strain>
    </source>
</reference>
<gene>
    <name evidence="1" type="ORF">ACA1_369620</name>
</gene>
<sequence>MQSVEEIAAYYEANPGPECPTCHSAERVLSTIVGRPSSNLVAYAERPDSRVRLGGCVKKPGSNKFYCRSCNLGF</sequence>
<dbReference type="VEuPathDB" id="AmoebaDB:ACA1_369620"/>
<evidence type="ECO:0000313" key="1">
    <source>
        <dbReference type="EMBL" id="ELR18219.1"/>
    </source>
</evidence>
<dbReference type="OrthoDB" id="9971200at2759"/>
<dbReference type="EMBL" id="KB007960">
    <property type="protein sequence ID" value="ELR18219.1"/>
    <property type="molecule type" value="Genomic_DNA"/>
</dbReference>
<dbReference type="AlphaFoldDB" id="L8GY84"/>